<dbReference type="EMBL" id="CATQJA010002519">
    <property type="protein sequence ID" value="CAJ0570974.1"/>
    <property type="molecule type" value="Genomic_DNA"/>
</dbReference>
<evidence type="ECO:0000256" key="1">
    <source>
        <dbReference type="SAM" id="Phobius"/>
    </source>
</evidence>
<reference evidence="2" key="1">
    <citation type="submission" date="2023-06" db="EMBL/GenBank/DDBJ databases">
        <authorList>
            <person name="Delattre M."/>
        </authorList>
    </citation>
    <scope>NUCLEOTIDE SEQUENCE</scope>
    <source>
        <strain evidence="2">AF72</strain>
    </source>
</reference>
<dbReference type="AlphaFoldDB" id="A0AA36CLE0"/>
<accession>A0AA36CLE0</accession>
<keyword evidence="1" id="KW-1133">Transmembrane helix</keyword>
<keyword evidence="1" id="KW-0472">Membrane</keyword>
<protein>
    <submittedName>
        <fullName evidence="2">Uncharacterized protein</fullName>
    </submittedName>
</protein>
<gene>
    <name evidence="2" type="ORF">MSPICULIGERA_LOCUS9402</name>
</gene>
<organism evidence="2 3">
    <name type="scientific">Mesorhabditis spiculigera</name>
    <dbReference type="NCBI Taxonomy" id="96644"/>
    <lineage>
        <taxon>Eukaryota</taxon>
        <taxon>Metazoa</taxon>
        <taxon>Ecdysozoa</taxon>
        <taxon>Nematoda</taxon>
        <taxon>Chromadorea</taxon>
        <taxon>Rhabditida</taxon>
        <taxon>Rhabditina</taxon>
        <taxon>Rhabditomorpha</taxon>
        <taxon>Rhabditoidea</taxon>
        <taxon>Rhabditidae</taxon>
        <taxon>Mesorhabditinae</taxon>
        <taxon>Mesorhabditis</taxon>
    </lineage>
</organism>
<keyword evidence="1" id="KW-0812">Transmembrane</keyword>
<evidence type="ECO:0000313" key="2">
    <source>
        <dbReference type="EMBL" id="CAJ0570974.1"/>
    </source>
</evidence>
<feature type="non-terminal residue" evidence="2">
    <location>
        <position position="107"/>
    </location>
</feature>
<dbReference type="Proteomes" id="UP001177023">
    <property type="component" value="Unassembled WGS sequence"/>
</dbReference>
<name>A0AA36CLE0_9BILA</name>
<feature type="transmembrane region" description="Helical" evidence="1">
    <location>
        <begin position="64"/>
        <end position="86"/>
    </location>
</feature>
<evidence type="ECO:0000313" key="3">
    <source>
        <dbReference type="Proteomes" id="UP001177023"/>
    </source>
</evidence>
<sequence length="107" mass="11990">MALMDEASSSTLALLDMYQEVTEATTIMMSRPTISNNLTKFLMEIRSYNHYAQLLMAALAIAELGRHLFILALISLVLLPVCRYYVALKNQVNQILNVPAQPPGFFP</sequence>
<proteinExistence type="predicted"/>
<comment type="caution">
    <text evidence="2">The sequence shown here is derived from an EMBL/GenBank/DDBJ whole genome shotgun (WGS) entry which is preliminary data.</text>
</comment>
<keyword evidence="3" id="KW-1185">Reference proteome</keyword>